<sequence length="59" mass="6605">MTRQLARRLAKVWPRQAWLQPMQVLISSVRPLAALLTNSGSARNGRAIDTRSASPRSMM</sequence>
<feature type="region of interest" description="Disordered" evidence="1">
    <location>
        <begin position="40"/>
        <end position="59"/>
    </location>
</feature>
<gene>
    <name evidence="2" type="ORF">GJA_5158</name>
</gene>
<dbReference type="Proteomes" id="UP000027604">
    <property type="component" value="Chromosome I"/>
</dbReference>
<reference evidence="2 3" key="1">
    <citation type="journal article" date="2015" name="Genome Announc.">
        <title>Genome Sequence of Mushroom Soft-Rot Pathogen Janthinobacterium agaricidamnosum.</title>
        <authorList>
            <person name="Graupner K."/>
            <person name="Lackner G."/>
            <person name="Hertweck C."/>
        </authorList>
    </citation>
    <scope>NUCLEOTIDE SEQUENCE [LARGE SCALE GENOMIC DNA]</scope>
    <source>
        <strain evidence="3">NBRC 102515 / DSM 9628</strain>
    </source>
</reference>
<evidence type="ECO:0000256" key="1">
    <source>
        <dbReference type="SAM" id="MobiDB-lite"/>
    </source>
</evidence>
<organism evidence="2 3">
    <name type="scientific">Janthinobacterium agaricidamnosum NBRC 102515 = DSM 9628</name>
    <dbReference type="NCBI Taxonomy" id="1349767"/>
    <lineage>
        <taxon>Bacteria</taxon>
        <taxon>Pseudomonadati</taxon>
        <taxon>Pseudomonadota</taxon>
        <taxon>Betaproteobacteria</taxon>
        <taxon>Burkholderiales</taxon>
        <taxon>Oxalobacteraceae</taxon>
        <taxon>Janthinobacterium</taxon>
    </lineage>
</organism>
<keyword evidence="3" id="KW-1185">Reference proteome</keyword>
<name>W0VDK3_9BURK</name>
<evidence type="ECO:0000313" key="2">
    <source>
        <dbReference type="EMBL" id="CDG85755.1"/>
    </source>
</evidence>
<dbReference type="HOGENOM" id="CLU_2954340_0_0_4"/>
<dbReference type="KEGG" id="jag:GJA_5158"/>
<proteinExistence type="predicted"/>
<protein>
    <submittedName>
        <fullName evidence="2">Uncharacterized protein</fullName>
    </submittedName>
</protein>
<evidence type="ECO:0000313" key="3">
    <source>
        <dbReference type="Proteomes" id="UP000027604"/>
    </source>
</evidence>
<dbReference type="EMBL" id="HG322949">
    <property type="protein sequence ID" value="CDG85755.1"/>
    <property type="molecule type" value="Genomic_DNA"/>
</dbReference>
<accession>W0VDK3</accession>
<dbReference type="AlphaFoldDB" id="W0VDK3"/>